<organism evidence="1 2">
    <name type="scientific">Cyphellophora europaea (strain CBS 101466)</name>
    <name type="common">Phialophora europaea</name>
    <dbReference type="NCBI Taxonomy" id="1220924"/>
    <lineage>
        <taxon>Eukaryota</taxon>
        <taxon>Fungi</taxon>
        <taxon>Dikarya</taxon>
        <taxon>Ascomycota</taxon>
        <taxon>Pezizomycotina</taxon>
        <taxon>Eurotiomycetes</taxon>
        <taxon>Chaetothyriomycetidae</taxon>
        <taxon>Chaetothyriales</taxon>
        <taxon>Cyphellophoraceae</taxon>
        <taxon>Cyphellophora</taxon>
    </lineage>
</organism>
<sequence length="215" mass="24832">MIEPVPNLTQLHVELMNFPFANQRLRKLANPDDEGDEDLRDYAGMVEPLLSMRYLRGRTITCEGVEPVFAKELSRLAASCEPVVNLDRKCQSLRQLLRFIPTDLYNDEGVLARMASEMTHLIDFCEIGRDVGQTKDFLETRKRVIEMAGAMNRLRYQMVYWNDPGEGKDIVDQYDSYFTYEPDYAQLFPSIRAGEIRPVLTPSEELVRDSIQDLD</sequence>
<dbReference type="OrthoDB" id="10678526at2759"/>
<evidence type="ECO:0000313" key="2">
    <source>
        <dbReference type="Proteomes" id="UP000030752"/>
    </source>
</evidence>
<gene>
    <name evidence="1" type="ORF">HMPREF1541_01084</name>
</gene>
<evidence type="ECO:0000313" key="1">
    <source>
        <dbReference type="EMBL" id="ETN46895.1"/>
    </source>
</evidence>
<dbReference type="RefSeq" id="XP_008711607.1">
    <property type="nucleotide sequence ID" value="XM_008713385.1"/>
</dbReference>
<proteinExistence type="predicted"/>
<name>W2SE63_CYPE1</name>
<dbReference type="Proteomes" id="UP000030752">
    <property type="component" value="Unassembled WGS sequence"/>
</dbReference>
<dbReference type="InParanoid" id="W2SE63"/>
<dbReference type="GeneID" id="19968423"/>
<reference evidence="1 2" key="1">
    <citation type="submission" date="2013-03" db="EMBL/GenBank/DDBJ databases">
        <title>The Genome Sequence of Phialophora europaea CBS 101466.</title>
        <authorList>
            <consortium name="The Broad Institute Genomics Platform"/>
            <person name="Cuomo C."/>
            <person name="de Hoog S."/>
            <person name="Gorbushina A."/>
            <person name="Walker B."/>
            <person name="Young S.K."/>
            <person name="Zeng Q."/>
            <person name="Gargeya S."/>
            <person name="Fitzgerald M."/>
            <person name="Haas B."/>
            <person name="Abouelleil A."/>
            <person name="Allen A.W."/>
            <person name="Alvarado L."/>
            <person name="Arachchi H.M."/>
            <person name="Berlin A.M."/>
            <person name="Chapman S.B."/>
            <person name="Gainer-Dewar J."/>
            <person name="Goldberg J."/>
            <person name="Griggs A."/>
            <person name="Gujja S."/>
            <person name="Hansen M."/>
            <person name="Howarth C."/>
            <person name="Imamovic A."/>
            <person name="Ireland A."/>
            <person name="Larimer J."/>
            <person name="McCowan C."/>
            <person name="Murphy C."/>
            <person name="Pearson M."/>
            <person name="Poon T.W."/>
            <person name="Priest M."/>
            <person name="Roberts A."/>
            <person name="Saif S."/>
            <person name="Shea T."/>
            <person name="Sisk P."/>
            <person name="Sykes S."/>
            <person name="Wortman J."/>
            <person name="Nusbaum C."/>
            <person name="Birren B."/>
        </authorList>
    </citation>
    <scope>NUCLEOTIDE SEQUENCE [LARGE SCALE GENOMIC DNA]</scope>
    <source>
        <strain evidence="1 2">CBS 101466</strain>
    </source>
</reference>
<keyword evidence="2" id="KW-1185">Reference proteome</keyword>
<dbReference type="VEuPathDB" id="FungiDB:HMPREF1541_01084"/>
<accession>W2SE63</accession>
<dbReference type="EMBL" id="KB822711">
    <property type="protein sequence ID" value="ETN46895.1"/>
    <property type="molecule type" value="Genomic_DNA"/>
</dbReference>
<dbReference type="AlphaFoldDB" id="W2SE63"/>
<dbReference type="HOGENOM" id="CLU_1283209_0_0_1"/>
<protein>
    <submittedName>
        <fullName evidence="1">Uncharacterized protein</fullName>
    </submittedName>
</protein>